<gene>
    <name evidence="2" type="ORF">CXB51_035356</name>
</gene>
<evidence type="ECO:0000313" key="3">
    <source>
        <dbReference type="Proteomes" id="UP000701853"/>
    </source>
</evidence>
<evidence type="ECO:0000313" key="2">
    <source>
        <dbReference type="EMBL" id="KAG8472448.1"/>
    </source>
</evidence>
<organism evidence="2 3">
    <name type="scientific">Gossypium anomalum</name>
    <dbReference type="NCBI Taxonomy" id="47600"/>
    <lineage>
        <taxon>Eukaryota</taxon>
        <taxon>Viridiplantae</taxon>
        <taxon>Streptophyta</taxon>
        <taxon>Embryophyta</taxon>
        <taxon>Tracheophyta</taxon>
        <taxon>Spermatophyta</taxon>
        <taxon>Magnoliopsida</taxon>
        <taxon>eudicotyledons</taxon>
        <taxon>Gunneridae</taxon>
        <taxon>Pentapetalae</taxon>
        <taxon>rosids</taxon>
        <taxon>malvids</taxon>
        <taxon>Malvales</taxon>
        <taxon>Malvaceae</taxon>
        <taxon>Malvoideae</taxon>
        <taxon>Gossypium</taxon>
    </lineage>
</organism>
<keyword evidence="3" id="KW-1185">Reference proteome</keyword>
<dbReference type="AlphaFoldDB" id="A0A8J6CLR7"/>
<dbReference type="Pfam" id="PF13966">
    <property type="entry name" value="zf-RVT"/>
    <property type="match status" value="1"/>
</dbReference>
<dbReference type="InterPro" id="IPR026960">
    <property type="entry name" value="RVT-Znf"/>
</dbReference>
<feature type="domain" description="Reverse transcriptase zinc-binding" evidence="1">
    <location>
        <begin position="17"/>
        <end position="104"/>
    </location>
</feature>
<comment type="caution">
    <text evidence="2">The sequence shown here is derived from an EMBL/GenBank/DDBJ whole genome shotgun (WGS) entry which is preliminary data.</text>
</comment>
<name>A0A8J6CLR7_9ROSI</name>
<dbReference type="OrthoDB" id="998849at2759"/>
<dbReference type="EMBL" id="JAHUZN010000013">
    <property type="protein sequence ID" value="KAG8472448.1"/>
    <property type="molecule type" value="Genomic_DNA"/>
</dbReference>
<reference evidence="2 3" key="1">
    <citation type="journal article" date="2021" name="bioRxiv">
        <title>The Gossypium anomalum genome as a resource for cotton improvement and evolutionary analysis of hybrid incompatibility.</title>
        <authorList>
            <person name="Grover C.E."/>
            <person name="Yuan D."/>
            <person name="Arick M.A."/>
            <person name="Miller E.R."/>
            <person name="Hu G."/>
            <person name="Peterson D.G."/>
            <person name="Wendel J.F."/>
            <person name="Udall J.A."/>
        </authorList>
    </citation>
    <scope>NUCLEOTIDE SEQUENCE [LARGE SCALE GENOMIC DNA]</scope>
    <source>
        <strain evidence="2">JFW-Udall</strain>
        <tissue evidence="2">Leaf</tissue>
    </source>
</reference>
<accession>A0A8J6CLR7</accession>
<protein>
    <recommendedName>
        <fullName evidence="1">Reverse transcriptase zinc-binding domain-containing protein</fullName>
    </recommendedName>
</protein>
<dbReference type="Proteomes" id="UP000701853">
    <property type="component" value="Chromosome 13"/>
</dbReference>
<sequence>MLGDQICNIPITRTGVYTLKSAYSWSLLKKIGFGPHRIFWKLIWKLNMLPKIKVFSWRLGHDHLPSYDNIARIRQNFSNTCPRCKNSAETIIHVMKDCPVSREILTLGGLNNRLMEGIYDRYISWLEDVIRVLDAKATADFFTLLWNIWNHKKKIWSSMERGMCWERFRKRRKPSAKTSEFTLWSPYITLTLANKNWMNHRSAT</sequence>
<proteinExistence type="predicted"/>
<evidence type="ECO:0000259" key="1">
    <source>
        <dbReference type="Pfam" id="PF13966"/>
    </source>
</evidence>